<dbReference type="RefSeq" id="WP_122188204.1">
    <property type="nucleotide sequence ID" value="NZ_RFFH01000004.1"/>
</dbReference>
<evidence type="ECO:0008006" key="4">
    <source>
        <dbReference type="Google" id="ProtNLM"/>
    </source>
</evidence>
<keyword evidence="1" id="KW-0812">Transmembrane</keyword>
<evidence type="ECO:0000313" key="3">
    <source>
        <dbReference type="Proteomes" id="UP000279275"/>
    </source>
</evidence>
<keyword evidence="1" id="KW-0472">Membrane</keyword>
<feature type="transmembrane region" description="Helical" evidence="1">
    <location>
        <begin position="74"/>
        <end position="97"/>
    </location>
</feature>
<proteinExistence type="predicted"/>
<dbReference type="EMBL" id="RFFH01000004">
    <property type="protein sequence ID" value="RMI32819.1"/>
    <property type="molecule type" value="Genomic_DNA"/>
</dbReference>
<dbReference type="OrthoDB" id="74134at2"/>
<keyword evidence="1" id="KW-1133">Transmembrane helix</keyword>
<feature type="transmembrane region" description="Helical" evidence="1">
    <location>
        <begin position="104"/>
        <end position="122"/>
    </location>
</feature>
<sequence>MRISVARSGDVVNVRMRLDVHRQRWLATRISLGALAVIGLFTGAWAVLAPGAWFRSFPGFGLNWVAMDGAYNEHLAVDAGAFFLGLGAIAAAALWYADSLLARVAGLGWLVFGVPHLLYHALHYPAGMNAASYSLSLFSVVLLPVLGGVALFAAPRERIQVRDPAPISFRLPPRRKR</sequence>
<dbReference type="AlphaFoldDB" id="A0A3M2L585"/>
<evidence type="ECO:0000256" key="1">
    <source>
        <dbReference type="SAM" id="Phobius"/>
    </source>
</evidence>
<name>A0A3M2L585_9NOCA</name>
<organism evidence="2 3">
    <name type="scientific">Nocardia stercoris</name>
    <dbReference type="NCBI Taxonomy" id="2483361"/>
    <lineage>
        <taxon>Bacteria</taxon>
        <taxon>Bacillati</taxon>
        <taxon>Actinomycetota</taxon>
        <taxon>Actinomycetes</taxon>
        <taxon>Mycobacteriales</taxon>
        <taxon>Nocardiaceae</taxon>
        <taxon>Nocardia</taxon>
    </lineage>
</organism>
<evidence type="ECO:0000313" key="2">
    <source>
        <dbReference type="EMBL" id="RMI32819.1"/>
    </source>
</evidence>
<reference evidence="2 3" key="1">
    <citation type="submission" date="2018-10" db="EMBL/GenBank/DDBJ databases">
        <title>Isolation from cow dung.</title>
        <authorList>
            <person name="Ling L."/>
        </authorList>
    </citation>
    <scope>NUCLEOTIDE SEQUENCE [LARGE SCALE GENOMIC DNA]</scope>
    <source>
        <strain evidence="2 3">NEAU-LL90</strain>
    </source>
</reference>
<accession>A0A3M2L585</accession>
<feature type="transmembrane region" description="Helical" evidence="1">
    <location>
        <begin position="134"/>
        <end position="154"/>
    </location>
</feature>
<feature type="transmembrane region" description="Helical" evidence="1">
    <location>
        <begin position="32"/>
        <end position="54"/>
    </location>
</feature>
<keyword evidence="3" id="KW-1185">Reference proteome</keyword>
<dbReference type="Proteomes" id="UP000279275">
    <property type="component" value="Unassembled WGS sequence"/>
</dbReference>
<comment type="caution">
    <text evidence="2">The sequence shown here is derived from an EMBL/GenBank/DDBJ whole genome shotgun (WGS) entry which is preliminary data.</text>
</comment>
<gene>
    <name evidence="2" type="ORF">EBN03_12885</name>
</gene>
<protein>
    <recommendedName>
        <fullName evidence="4">DUF4383 domain-containing protein</fullName>
    </recommendedName>
</protein>